<dbReference type="InterPro" id="IPR016024">
    <property type="entry name" value="ARM-type_fold"/>
</dbReference>
<dbReference type="PANTHER" id="PTHR10887:SF495">
    <property type="entry name" value="HELICASE SENATAXIN ISOFORM X1-RELATED"/>
    <property type="match status" value="1"/>
</dbReference>
<dbReference type="Pfam" id="PF13087">
    <property type="entry name" value="AAA_12"/>
    <property type="match status" value="1"/>
</dbReference>
<feature type="region of interest" description="Disordered" evidence="7">
    <location>
        <begin position="994"/>
        <end position="1058"/>
    </location>
</feature>
<dbReference type="GO" id="GO:0005694">
    <property type="term" value="C:chromosome"/>
    <property type="evidence" value="ECO:0007669"/>
    <property type="project" value="UniProtKB-ARBA"/>
</dbReference>
<feature type="coiled-coil region" evidence="6">
    <location>
        <begin position="1477"/>
        <end position="1511"/>
    </location>
</feature>
<dbReference type="CDD" id="cd18808">
    <property type="entry name" value="SF1_C_Upf1"/>
    <property type="match status" value="1"/>
</dbReference>
<dbReference type="InterPro" id="IPR024481">
    <property type="entry name" value="Helicase_Sen1_N"/>
</dbReference>
<evidence type="ECO:0000256" key="3">
    <source>
        <dbReference type="ARBA" id="ARBA00022801"/>
    </source>
</evidence>
<feature type="compositionally biased region" description="Basic and acidic residues" evidence="7">
    <location>
        <begin position="908"/>
        <end position="954"/>
    </location>
</feature>
<keyword evidence="5" id="KW-0067">ATP-binding</keyword>
<reference evidence="9 10" key="1">
    <citation type="journal article" date="2015" name="Fungal Genet. Biol.">
        <title>Evolution of novel wood decay mechanisms in Agaricales revealed by the genome sequences of Fistulina hepatica and Cylindrobasidium torrendii.</title>
        <authorList>
            <person name="Floudas D."/>
            <person name="Held B.W."/>
            <person name="Riley R."/>
            <person name="Nagy L.G."/>
            <person name="Koehler G."/>
            <person name="Ransdell A.S."/>
            <person name="Younus H."/>
            <person name="Chow J."/>
            <person name="Chiniquy J."/>
            <person name="Lipzen A."/>
            <person name="Tritt A."/>
            <person name="Sun H."/>
            <person name="Haridas S."/>
            <person name="LaButti K."/>
            <person name="Ohm R.A."/>
            <person name="Kues U."/>
            <person name="Blanchette R.A."/>
            <person name="Grigoriev I.V."/>
            <person name="Minto R.E."/>
            <person name="Hibbett D.S."/>
        </authorList>
    </citation>
    <scope>NUCLEOTIDE SEQUENCE [LARGE SCALE GENOMIC DNA]</scope>
    <source>
        <strain evidence="9 10">FP15055 ss-10</strain>
    </source>
</reference>
<gene>
    <name evidence="9" type="ORF">CYLTODRAFT_373369</name>
</gene>
<dbReference type="InterPro" id="IPR056474">
    <property type="entry name" value="SEN1_barrel"/>
</dbReference>
<dbReference type="GO" id="GO:0006369">
    <property type="term" value="P:termination of RNA polymerase II transcription"/>
    <property type="evidence" value="ECO:0007669"/>
    <property type="project" value="TreeGrafter"/>
</dbReference>
<feature type="compositionally biased region" description="Polar residues" evidence="7">
    <location>
        <begin position="1832"/>
        <end position="1850"/>
    </location>
</feature>
<dbReference type="Proteomes" id="UP000054007">
    <property type="component" value="Unassembled WGS sequence"/>
</dbReference>
<dbReference type="STRING" id="1314674.A0A0D7BHJ0"/>
<feature type="region of interest" description="Disordered" evidence="7">
    <location>
        <begin position="1826"/>
        <end position="1860"/>
    </location>
</feature>
<feature type="compositionally biased region" description="Low complexity" evidence="7">
    <location>
        <begin position="1886"/>
        <end position="1902"/>
    </location>
</feature>
<dbReference type="InterPro" id="IPR047187">
    <property type="entry name" value="SF1_C_Upf1"/>
</dbReference>
<dbReference type="Pfam" id="PF13086">
    <property type="entry name" value="AAA_11"/>
    <property type="match status" value="1"/>
</dbReference>
<protein>
    <recommendedName>
        <fullName evidence="8">AAA+ ATPase domain-containing protein</fullName>
    </recommendedName>
</protein>
<dbReference type="GO" id="GO:0016604">
    <property type="term" value="C:nuclear body"/>
    <property type="evidence" value="ECO:0007669"/>
    <property type="project" value="TreeGrafter"/>
</dbReference>
<feature type="region of interest" description="Disordered" evidence="7">
    <location>
        <begin position="1884"/>
        <end position="1949"/>
    </location>
</feature>
<evidence type="ECO:0000313" key="9">
    <source>
        <dbReference type="EMBL" id="KIY69126.1"/>
    </source>
</evidence>
<dbReference type="SMART" id="SM00382">
    <property type="entry name" value="AAA"/>
    <property type="match status" value="1"/>
</dbReference>
<evidence type="ECO:0000256" key="1">
    <source>
        <dbReference type="ARBA" id="ARBA00007913"/>
    </source>
</evidence>
<evidence type="ECO:0000256" key="6">
    <source>
        <dbReference type="SAM" id="Coils"/>
    </source>
</evidence>
<feature type="domain" description="AAA+ ATPase" evidence="8">
    <location>
        <begin position="1323"/>
        <end position="1566"/>
    </location>
</feature>
<accession>A0A0D7BHJ0</accession>
<organism evidence="9 10">
    <name type="scientific">Cylindrobasidium torrendii FP15055 ss-10</name>
    <dbReference type="NCBI Taxonomy" id="1314674"/>
    <lineage>
        <taxon>Eukaryota</taxon>
        <taxon>Fungi</taxon>
        <taxon>Dikarya</taxon>
        <taxon>Basidiomycota</taxon>
        <taxon>Agaricomycotina</taxon>
        <taxon>Agaricomycetes</taxon>
        <taxon>Agaricomycetidae</taxon>
        <taxon>Agaricales</taxon>
        <taxon>Marasmiineae</taxon>
        <taxon>Physalacriaceae</taxon>
        <taxon>Cylindrobasidium</taxon>
    </lineage>
</organism>
<evidence type="ECO:0000256" key="2">
    <source>
        <dbReference type="ARBA" id="ARBA00022741"/>
    </source>
</evidence>
<sequence length="1949" mass="217617">MVDTTNVQTLLDQLRLCPLGTDVPESTLQTIYQHLMDVSKDNNIHWFCAKASATTFEAAAFALRLHAYENRDGILKWREKLGVCLSGCAQCVHGLEKSKAVARATYMSVFPKEMQTVFFDSFEEYETKTVLQNLAKAGINLDSTSSQKTLANAPMPDAYHMLSSFGVFKDSRIQDLLDRFAPSTVLSWPLDAIPAGILLLLLHRNPRVRKWATKQIAVTSAVPIPSAAFYEPYCDVLQVLAAAFSSPQVLDSKSTTILSFSDLTSGVAWPALETTLKYIPPDYLTSGRQTVDLRRIIVSRLRDNGHEFSAILKCFVALLNYIGPNVWQGEAAEFPSAVFDSIKENSAFIDVLAGGTGETSHLSWFKLYLSHIKDMDIHLRVLLQMVGFLLEDLRHERLNKCRPRFIGFVVSLLEWEENEKHQDIVSNVFKTHGESLMSVAFSCEPMEGEWEDARARIRELIRLALSRDVKSVLRSVIAMGVAVAKGSEKDIATLVGPAPTVRKDIWDTVYRTLRTNNGDDIHLVVSVVSEVAHLDNLNDRAFKKILAIPSTKAIYQTTKDGLVTIRNGLLGAVSAYAASNSANDANELLQRHPIMVKHLIQLLLSPVANFQSAARAFFGSAFDAYVRVDCFRALFENHTAITFSSLFEYLADFQYFAPRVPEATSLSKVLVRSFVDVLNILCRQDALLFNLEFVKPSEPSSPALHLPKLWTLMSQALTHIFRYTPVWAPHNDNEGMVEWMRDAILFGTGMMDDLPSFRSAAESATTISSDKASRIGSDMLNDMQQMIPDLAKWLRLTNEELLHQSFTFLDRLFQLCRDNKLKPHEDGLGRLKRYLTEADNEKERTRLNSAKLQQLRDIVAMFDDRSGDVEIVEEAVVDSSKLPQPIEISDDDEVQIIEQRVGVDTKLKAKLQSQKDKEAKRREKAKEQERAAEKVKRAKQKDDSRAAKPPDVKGKSSKSKSRPVDPPIKQVFNKQTTTFFDSNDKAKLDRLQTAQTAKFKRTQPVAGTSRSTPATTDTNSDSSSSSSDEEDARSAAIKLGAGVSSKTKKPPPPRRTIQTIDPVTMRTYNSEISSREKEQMLRERRIREANFRATRRRDPDLHNLYRTLLTWNFDHNENWPPGAPIRTNKVPERFQDFQQYLKTFEPLLFHELWTQLLASKDTVAQAYSAQINTKTTSNVGTELSLVIQDQISDGWFLGDNDVVLLRHKVDRSKSTLARVKSSQKGRNGEGLNAVIQCYFDEYKPDPGIQLNSTWNLSKVFSLSTVLREYMALVSLQFYEYRDIVLRPHLKMSPPIEAEAIQTTMSLYKLNEPQARAVESALATDEFVLIQGPPGTGKTSTITGLVAAATARRPIPIRRPQEAVKPMAKVLICAPSNAAIDEITFRLKEGYRGSVKTDKPLNVVRVGTSIGDNVRDVSLNYLVDQKLGGEVNDGKESEAQLVTKFSEKNSLHEQLRQIGERLNAATSADDRKAADVERNRIRQRLRVLGDEIDKLKEAKTATYRRNDEVRRRAVREVLFEAEVICTTLSAAGHPMITLQALEFDTIIIDEAAQAIELSTLIPLQNPCQRCVLVGDPNQLPPTVTSKEATDKFYNQSLFVRLQKTNRNAVHLLSIQYRMHPEISLLPSKLFYDGELKDGPDMAVKTQAAWHADSKFGVYKVFSVSGNEEQAPGKSMKNVEEAEMVLALYRRLRRTYGTAIKVGVIAPYRGQVVQLRNIFLRAFGDDVTDTLVFNTVDGFQGQEKDIIILSTVRGGPGVKSIGFLSDVRRMNVALTRAKSSVFIVGNVATLERSNDMWKRIVQDARSRALVVTTTRTYFTEPSSFAAPVLPVPTAQPSAPMSASQRRQTSSTLAAPPPMDLQTPKALMSRTASGIKRKLSASDMDVDMPAASPVAPPAAASSSSHPPIPQPNPPAARPPPAKKPKKKGADMFIPKKRTNNGGGGPGDKRQRM</sequence>
<dbReference type="SUPFAM" id="SSF52540">
    <property type="entry name" value="P-loop containing nucleoside triphosphate hydrolases"/>
    <property type="match status" value="1"/>
</dbReference>
<dbReference type="GO" id="GO:0004386">
    <property type="term" value="F:helicase activity"/>
    <property type="evidence" value="ECO:0007669"/>
    <property type="project" value="UniProtKB-KW"/>
</dbReference>
<dbReference type="OrthoDB" id="6513042at2759"/>
<evidence type="ECO:0000256" key="7">
    <source>
        <dbReference type="SAM" id="MobiDB-lite"/>
    </source>
</evidence>
<keyword evidence="4" id="KW-0347">Helicase</keyword>
<dbReference type="FunFam" id="3.40.50.300:FF:000326">
    <property type="entry name" value="P-loop containing nucleoside triphosphate hydrolase"/>
    <property type="match status" value="1"/>
</dbReference>
<keyword evidence="10" id="KW-1185">Reference proteome</keyword>
<keyword evidence="6" id="KW-0175">Coiled coil</keyword>
<dbReference type="Pfam" id="PF12726">
    <property type="entry name" value="SEN1_N"/>
    <property type="match status" value="1"/>
</dbReference>
<comment type="similarity">
    <text evidence="1">Belongs to the DNA2/NAM7 helicase family.</text>
</comment>
<dbReference type="Gene3D" id="3.40.50.300">
    <property type="entry name" value="P-loop containing nucleotide triphosphate hydrolases"/>
    <property type="match status" value="2"/>
</dbReference>
<dbReference type="Pfam" id="PF23576">
    <property type="entry name" value="SEN1_barrel"/>
    <property type="match status" value="1"/>
</dbReference>
<evidence type="ECO:0000256" key="5">
    <source>
        <dbReference type="ARBA" id="ARBA00022840"/>
    </source>
</evidence>
<evidence type="ECO:0000313" key="10">
    <source>
        <dbReference type="Proteomes" id="UP000054007"/>
    </source>
</evidence>
<keyword evidence="3" id="KW-0378">Hydrolase</keyword>
<evidence type="ECO:0000256" key="4">
    <source>
        <dbReference type="ARBA" id="ARBA00022806"/>
    </source>
</evidence>
<dbReference type="CDD" id="cd18042">
    <property type="entry name" value="DEXXQc_SETX"/>
    <property type="match status" value="1"/>
</dbReference>
<feature type="compositionally biased region" description="Pro residues" evidence="7">
    <location>
        <begin position="1903"/>
        <end position="1916"/>
    </location>
</feature>
<proteinExistence type="inferred from homology"/>
<dbReference type="GO" id="GO:0005524">
    <property type="term" value="F:ATP binding"/>
    <property type="evidence" value="ECO:0007669"/>
    <property type="project" value="UniProtKB-KW"/>
</dbReference>
<dbReference type="InterPro" id="IPR041679">
    <property type="entry name" value="DNA2/NAM7-like_C"/>
</dbReference>
<dbReference type="SUPFAM" id="SSF48371">
    <property type="entry name" value="ARM repeat"/>
    <property type="match status" value="1"/>
</dbReference>
<dbReference type="InterPro" id="IPR027417">
    <property type="entry name" value="P-loop_NTPase"/>
</dbReference>
<dbReference type="GO" id="GO:0016787">
    <property type="term" value="F:hydrolase activity"/>
    <property type="evidence" value="ECO:0007669"/>
    <property type="project" value="UniProtKB-KW"/>
</dbReference>
<dbReference type="InterPro" id="IPR045055">
    <property type="entry name" value="DNA2/NAM7-like"/>
</dbReference>
<dbReference type="PANTHER" id="PTHR10887">
    <property type="entry name" value="DNA2/NAM7 HELICASE FAMILY"/>
    <property type="match status" value="1"/>
</dbReference>
<evidence type="ECO:0000259" key="8">
    <source>
        <dbReference type="SMART" id="SM00382"/>
    </source>
</evidence>
<dbReference type="InterPro" id="IPR003593">
    <property type="entry name" value="AAA+_ATPase"/>
</dbReference>
<feature type="compositionally biased region" description="Low complexity" evidence="7">
    <location>
        <begin position="1011"/>
        <end position="1026"/>
    </location>
</feature>
<dbReference type="EMBL" id="KN880490">
    <property type="protein sequence ID" value="KIY69126.1"/>
    <property type="molecule type" value="Genomic_DNA"/>
</dbReference>
<name>A0A0D7BHJ0_9AGAR</name>
<keyword evidence="2" id="KW-0547">Nucleotide-binding</keyword>
<dbReference type="InterPro" id="IPR041677">
    <property type="entry name" value="DNA2/NAM7_AAA_11"/>
</dbReference>
<dbReference type="GO" id="GO:0001147">
    <property type="term" value="F:transcription termination site sequence-specific DNA binding"/>
    <property type="evidence" value="ECO:0007669"/>
    <property type="project" value="TreeGrafter"/>
</dbReference>
<feature type="region of interest" description="Disordered" evidence="7">
    <location>
        <begin position="908"/>
        <end position="976"/>
    </location>
</feature>